<evidence type="ECO:0000313" key="8">
    <source>
        <dbReference type="EMBL" id="MBZ4185684.1"/>
    </source>
</evidence>
<dbReference type="EMBL" id="JAIQDJ010000001">
    <property type="protein sequence ID" value="MBZ4185684.1"/>
    <property type="molecule type" value="Genomic_DNA"/>
</dbReference>
<reference evidence="8" key="1">
    <citation type="submission" date="2021-09" db="EMBL/GenBank/DDBJ databases">
        <authorList>
            <person name="Wu T."/>
            <person name="Guo S.Z."/>
        </authorList>
    </citation>
    <scope>NUCLEOTIDE SEQUENCE</scope>
    <source>
        <strain evidence="8">RSS-23</strain>
    </source>
</reference>
<dbReference type="CDD" id="cd06854">
    <property type="entry name" value="GT_WbpL_WbcO_like"/>
    <property type="match status" value="1"/>
</dbReference>
<evidence type="ECO:0000256" key="5">
    <source>
        <dbReference type="ARBA" id="ARBA00022989"/>
    </source>
</evidence>
<evidence type="ECO:0000313" key="9">
    <source>
        <dbReference type="Proteomes" id="UP001430290"/>
    </source>
</evidence>
<gene>
    <name evidence="8" type="ORF">K7B09_05000</name>
</gene>
<feature type="transmembrane region" description="Helical" evidence="7">
    <location>
        <begin position="105"/>
        <end position="122"/>
    </location>
</feature>
<evidence type="ECO:0000256" key="6">
    <source>
        <dbReference type="ARBA" id="ARBA00023136"/>
    </source>
</evidence>
<comment type="subcellular location">
    <subcellularLocation>
        <location evidence="1">Cell membrane</location>
        <topology evidence="1">Multi-pass membrane protein</topology>
    </subcellularLocation>
</comment>
<dbReference type="Proteomes" id="UP001430290">
    <property type="component" value="Unassembled WGS sequence"/>
</dbReference>
<evidence type="ECO:0000256" key="3">
    <source>
        <dbReference type="ARBA" id="ARBA00022679"/>
    </source>
</evidence>
<keyword evidence="2" id="KW-1003">Cell membrane</keyword>
<dbReference type="PANTHER" id="PTHR22926">
    <property type="entry name" value="PHOSPHO-N-ACETYLMURAMOYL-PENTAPEPTIDE-TRANSFERASE"/>
    <property type="match status" value="1"/>
</dbReference>
<keyword evidence="9" id="KW-1185">Reference proteome</keyword>
<keyword evidence="3" id="KW-0808">Transferase</keyword>
<dbReference type="RefSeq" id="WP_223627370.1">
    <property type="nucleotide sequence ID" value="NZ_JAIQDJ010000001.1"/>
</dbReference>
<feature type="transmembrane region" description="Helical" evidence="7">
    <location>
        <begin position="207"/>
        <end position="229"/>
    </location>
</feature>
<keyword evidence="5 7" id="KW-1133">Transmembrane helix</keyword>
<proteinExistence type="predicted"/>
<feature type="transmembrane region" description="Helical" evidence="7">
    <location>
        <begin position="49"/>
        <end position="70"/>
    </location>
</feature>
<keyword evidence="4 7" id="KW-0812">Transmembrane</keyword>
<evidence type="ECO:0000256" key="2">
    <source>
        <dbReference type="ARBA" id="ARBA00022475"/>
    </source>
</evidence>
<dbReference type="Pfam" id="PF00953">
    <property type="entry name" value="Glycos_transf_4"/>
    <property type="match status" value="1"/>
</dbReference>
<evidence type="ECO:0000256" key="4">
    <source>
        <dbReference type="ARBA" id="ARBA00022692"/>
    </source>
</evidence>
<organism evidence="8 9">
    <name type="scientific">Thermomonas beijingensis</name>
    <dbReference type="NCBI Taxonomy" id="2872701"/>
    <lineage>
        <taxon>Bacteria</taxon>
        <taxon>Pseudomonadati</taxon>
        <taxon>Pseudomonadota</taxon>
        <taxon>Gammaproteobacteria</taxon>
        <taxon>Lysobacterales</taxon>
        <taxon>Lysobacteraceae</taxon>
        <taxon>Thermomonas</taxon>
    </lineage>
</organism>
<protein>
    <submittedName>
        <fullName evidence="8">Glycosyltransferase family 4 protein</fullName>
    </submittedName>
</protein>
<feature type="transmembrane region" description="Helical" evidence="7">
    <location>
        <begin position="158"/>
        <end position="187"/>
    </location>
</feature>
<sequence length="331" mass="35455">MPWSEWPQWLWPCCIAFAVSVLGTRWAIRYAHRQDLLDHPGERRSHHSPTPRGGGIGIVLATLGCCVWLSRMDAFIWGWAATGLALIAITGWWDDHRNLPVWPRLAMHVLAGGLLAIALYAHSGSWQISALAIVLVPVLVNVWNFMDGIDGLAASQAALCGLALAGATSGSAQGFALVVAATCLGFLPFNLPQANIFLGDVGSGALGYLMALLVLACLPAYPVTLWPLLLMPLGAMLVDAGMTLGCRMWRGERWWQPHVQHLYQRFARRAGHGWVTAAYAGWTALAIGIMLVALRLGGAEGLSAGGVFAVTSLGLWVVLYRKAGGSEGISS</sequence>
<feature type="transmembrane region" description="Helical" evidence="7">
    <location>
        <begin position="274"/>
        <end position="296"/>
    </location>
</feature>
<comment type="caution">
    <text evidence="8">The sequence shown here is derived from an EMBL/GenBank/DDBJ whole genome shotgun (WGS) entry which is preliminary data.</text>
</comment>
<evidence type="ECO:0000256" key="7">
    <source>
        <dbReference type="SAM" id="Phobius"/>
    </source>
</evidence>
<name>A0ABS7TCV2_9GAMM</name>
<keyword evidence="6 7" id="KW-0472">Membrane</keyword>
<feature type="transmembrane region" description="Helical" evidence="7">
    <location>
        <begin position="76"/>
        <end position="93"/>
    </location>
</feature>
<feature type="transmembrane region" description="Helical" evidence="7">
    <location>
        <begin position="6"/>
        <end position="28"/>
    </location>
</feature>
<dbReference type="InterPro" id="IPR000715">
    <property type="entry name" value="Glycosyl_transferase_4"/>
</dbReference>
<dbReference type="PANTHER" id="PTHR22926:SF3">
    <property type="entry name" value="UNDECAPRENYL-PHOSPHATE ALPHA-N-ACETYLGLUCOSAMINYL 1-PHOSPHATE TRANSFERASE"/>
    <property type="match status" value="1"/>
</dbReference>
<evidence type="ECO:0000256" key="1">
    <source>
        <dbReference type="ARBA" id="ARBA00004651"/>
    </source>
</evidence>
<accession>A0ABS7TCV2</accession>
<feature type="transmembrane region" description="Helical" evidence="7">
    <location>
        <begin position="128"/>
        <end position="146"/>
    </location>
</feature>
<feature type="transmembrane region" description="Helical" evidence="7">
    <location>
        <begin position="302"/>
        <end position="320"/>
    </location>
</feature>